<gene>
    <name evidence="1" type="ORF">AN217_14470</name>
</gene>
<dbReference type="AlphaFoldDB" id="A0A1E7K4K6"/>
<organism evidence="1 2">
    <name type="scientific">Streptomyces qinglanensis</name>
    <dbReference type="NCBI Taxonomy" id="943816"/>
    <lineage>
        <taxon>Bacteria</taxon>
        <taxon>Bacillati</taxon>
        <taxon>Actinomycetota</taxon>
        <taxon>Actinomycetes</taxon>
        <taxon>Kitasatosporales</taxon>
        <taxon>Streptomycetaceae</taxon>
        <taxon>Streptomyces</taxon>
    </lineage>
</organism>
<comment type="caution">
    <text evidence="1">The sequence shown here is derived from an EMBL/GenBank/DDBJ whole genome shotgun (WGS) entry which is preliminary data.</text>
</comment>
<sequence length="162" mass="17348">MPPRSASVPAERWRSASARRLAALLGSESTPCRCTHTCRVIHTSRTAQVATTVLPMVDSTIGNASQTAAIEQKNATMSCTSVSAATITARTAAVRTGSGRRGFAYISFTPPSPPPDPPTLPWTWPVPHTSMVQRGIDGQLRMRHPGLPGRTLPHAYELPAPR</sequence>
<name>A0A1E7K4K6_9ACTN</name>
<proteinExistence type="predicted"/>
<accession>A0A1E7K4K6</accession>
<protein>
    <submittedName>
        <fullName evidence="1">Uncharacterized protein</fullName>
    </submittedName>
</protein>
<evidence type="ECO:0000313" key="2">
    <source>
        <dbReference type="Proteomes" id="UP000175829"/>
    </source>
</evidence>
<evidence type="ECO:0000313" key="1">
    <source>
        <dbReference type="EMBL" id="OEU98825.1"/>
    </source>
</evidence>
<reference evidence="1 2" key="1">
    <citation type="journal article" date="2016" name="Front. Microbiol.">
        <title>Comparative Genomics Analysis of Streptomyces Species Reveals Their Adaptation to the Marine Environment and Their Diversity at the Genomic Level.</title>
        <authorList>
            <person name="Tian X."/>
            <person name="Zhang Z."/>
            <person name="Yang T."/>
            <person name="Chen M."/>
            <person name="Li J."/>
            <person name="Chen F."/>
            <person name="Yang J."/>
            <person name="Li W."/>
            <person name="Zhang B."/>
            <person name="Zhang Z."/>
            <person name="Wu J."/>
            <person name="Zhang C."/>
            <person name="Long L."/>
            <person name="Xiao J."/>
        </authorList>
    </citation>
    <scope>NUCLEOTIDE SEQUENCE [LARGE SCALE GENOMIC DNA]</scope>
    <source>
        <strain evidence="1 2">SCSIO M10379</strain>
    </source>
</reference>
<dbReference type="Proteomes" id="UP000175829">
    <property type="component" value="Unassembled WGS sequence"/>
</dbReference>
<dbReference type="EMBL" id="LJGV01000022">
    <property type="protein sequence ID" value="OEU98825.1"/>
    <property type="molecule type" value="Genomic_DNA"/>
</dbReference>